<feature type="region of interest" description="Disordered" evidence="6">
    <location>
        <begin position="1"/>
        <end position="26"/>
    </location>
</feature>
<dbReference type="InterPro" id="IPR011009">
    <property type="entry name" value="Kinase-like_dom_sf"/>
</dbReference>
<dbReference type="RefSeq" id="WP_184366210.1">
    <property type="nucleotide sequence ID" value="NZ_BAAAKM010000174.1"/>
</dbReference>
<dbReference type="SMART" id="SM00220">
    <property type="entry name" value="S_TKc"/>
    <property type="match status" value="1"/>
</dbReference>
<evidence type="ECO:0000256" key="5">
    <source>
        <dbReference type="PROSITE-ProRule" id="PRU10141"/>
    </source>
</evidence>
<keyword evidence="7" id="KW-0472">Membrane</keyword>
<evidence type="ECO:0000256" key="1">
    <source>
        <dbReference type="ARBA" id="ARBA00022679"/>
    </source>
</evidence>
<accession>A0A840WIM8</accession>
<keyword evidence="7" id="KW-0812">Transmembrane</keyword>
<keyword evidence="10" id="KW-1185">Reference proteome</keyword>
<dbReference type="InterPro" id="IPR017441">
    <property type="entry name" value="Protein_kinase_ATP_BS"/>
</dbReference>
<feature type="region of interest" description="Disordered" evidence="6">
    <location>
        <begin position="367"/>
        <end position="389"/>
    </location>
</feature>
<dbReference type="PROSITE" id="PS50011">
    <property type="entry name" value="PROTEIN_KINASE_DOM"/>
    <property type="match status" value="1"/>
</dbReference>
<dbReference type="GO" id="GO:0005524">
    <property type="term" value="F:ATP binding"/>
    <property type="evidence" value="ECO:0007669"/>
    <property type="project" value="UniProtKB-UniRule"/>
</dbReference>
<dbReference type="CDD" id="cd14014">
    <property type="entry name" value="STKc_PknB_like"/>
    <property type="match status" value="1"/>
</dbReference>
<dbReference type="PANTHER" id="PTHR43289">
    <property type="entry name" value="MITOGEN-ACTIVATED PROTEIN KINASE KINASE KINASE 20-RELATED"/>
    <property type="match status" value="1"/>
</dbReference>
<organism evidence="9 10">
    <name type="scientific">Nocardiopsis metallicus</name>
    <dbReference type="NCBI Taxonomy" id="179819"/>
    <lineage>
        <taxon>Bacteria</taxon>
        <taxon>Bacillati</taxon>
        <taxon>Actinomycetota</taxon>
        <taxon>Actinomycetes</taxon>
        <taxon>Streptosporangiales</taxon>
        <taxon>Nocardiopsidaceae</taxon>
        <taxon>Nocardiopsis</taxon>
    </lineage>
</organism>
<evidence type="ECO:0000313" key="9">
    <source>
        <dbReference type="EMBL" id="MBB5492851.1"/>
    </source>
</evidence>
<dbReference type="Proteomes" id="UP000579647">
    <property type="component" value="Unassembled WGS sequence"/>
</dbReference>
<dbReference type="AlphaFoldDB" id="A0A840WIM8"/>
<dbReference type="InterPro" id="IPR000719">
    <property type="entry name" value="Prot_kinase_dom"/>
</dbReference>
<name>A0A840WIM8_9ACTN</name>
<dbReference type="EMBL" id="JACHDO010000001">
    <property type="protein sequence ID" value="MBB5492851.1"/>
    <property type="molecule type" value="Genomic_DNA"/>
</dbReference>
<dbReference type="Gene3D" id="1.10.510.10">
    <property type="entry name" value="Transferase(Phosphotransferase) domain 1"/>
    <property type="match status" value="1"/>
</dbReference>
<dbReference type="PROSITE" id="PS00108">
    <property type="entry name" value="PROTEIN_KINASE_ST"/>
    <property type="match status" value="1"/>
</dbReference>
<evidence type="ECO:0000256" key="6">
    <source>
        <dbReference type="SAM" id="MobiDB-lite"/>
    </source>
</evidence>
<comment type="caution">
    <text evidence="9">The sequence shown here is derived from an EMBL/GenBank/DDBJ whole genome shotgun (WGS) entry which is preliminary data.</text>
</comment>
<proteinExistence type="predicted"/>
<dbReference type="PANTHER" id="PTHR43289:SF34">
    <property type="entry name" value="SERINE_THREONINE-PROTEIN KINASE YBDM-RELATED"/>
    <property type="match status" value="1"/>
</dbReference>
<feature type="domain" description="Protein kinase" evidence="8">
    <location>
        <begin position="30"/>
        <end position="283"/>
    </location>
</feature>
<dbReference type="GO" id="GO:0004674">
    <property type="term" value="F:protein serine/threonine kinase activity"/>
    <property type="evidence" value="ECO:0007669"/>
    <property type="project" value="TreeGrafter"/>
</dbReference>
<evidence type="ECO:0000259" key="8">
    <source>
        <dbReference type="PROSITE" id="PS50011"/>
    </source>
</evidence>
<evidence type="ECO:0000256" key="4">
    <source>
        <dbReference type="ARBA" id="ARBA00022840"/>
    </source>
</evidence>
<evidence type="ECO:0000256" key="2">
    <source>
        <dbReference type="ARBA" id="ARBA00022741"/>
    </source>
</evidence>
<keyword evidence="7" id="KW-1133">Transmembrane helix</keyword>
<gene>
    <name evidence="9" type="ORF">HNR07_003988</name>
</gene>
<evidence type="ECO:0000256" key="3">
    <source>
        <dbReference type="ARBA" id="ARBA00022777"/>
    </source>
</evidence>
<sequence length="630" mass="67703">MTSNTPFDREHLPPGVDPPGSGDPERLGEYRVVGRIGAGGMGAVYAGLTDAGQAAAVKVVHSQFAADPDFRARFAREVGLVSRVRATCAPAFLGADVTAATPWMATEYVPGLTLRQYVKKHGPLSGGMLTALAVGLAEALTAIHGAGVVHRDLKPGNVILAPDGPKVLDFGIARAADGTVLTATGGLHGTPGWVAPERYEGVDATGYTDMFAWGGLVVVAATGRDPFGGGAVDGIIHRSRHEEPDLEGVPEHLLGLVRRALAKDPRERPRADEALAELTRGWSATRIMPGGGLSPTLVAEQGRSTDSTRIVPELLATEWTAVADPGVRRVRRSRRGLWLSVAAAVLVVALAGGLVYSDRIPWVAGSAEDEGGNEAAEETDEPSGPLVQTNPEDAEAVVAETIELMLAASDYVYRHENVVDREGGDPVVYTVEYTEDPVRVIQNKSYGPFGTSVTLRQGEELEERINGWIDHPAPGTAPVIQYFADEPGSESDNDLREGLTRDLEWILEPGSESEVAYQGRSRVPYESEFWDTPSYGLTFEATEGHLYSGTYVEEAQNEDMAAVAVSFDLWLDDEGYPLRMGGAGSYVYLEHPEDDPGTTFTVTRDYTFNEPRDIYIPEESEILPEWPGVN</sequence>
<keyword evidence="2 5" id="KW-0547">Nucleotide-binding</keyword>
<dbReference type="InterPro" id="IPR008271">
    <property type="entry name" value="Ser/Thr_kinase_AS"/>
</dbReference>
<feature type="binding site" evidence="5">
    <location>
        <position position="58"/>
    </location>
    <ligand>
        <name>ATP</name>
        <dbReference type="ChEBI" id="CHEBI:30616"/>
    </ligand>
</feature>
<feature type="compositionally biased region" description="Acidic residues" evidence="6">
    <location>
        <begin position="367"/>
        <end position="381"/>
    </location>
</feature>
<dbReference type="Gene3D" id="3.30.200.20">
    <property type="entry name" value="Phosphorylase Kinase, domain 1"/>
    <property type="match status" value="1"/>
</dbReference>
<keyword evidence="4 5" id="KW-0067">ATP-binding</keyword>
<dbReference type="Pfam" id="PF00069">
    <property type="entry name" value="Pkinase"/>
    <property type="match status" value="1"/>
</dbReference>
<feature type="transmembrane region" description="Helical" evidence="7">
    <location>
        <begin position="337"/>
        <end position="356"/>
    </location>
</feature>
<keyword evidence="3" id="KW-0418">Kinase</keyword>
<evidence type="ECO:0000256" key="7">
    <source>
        <dbReference type="SAM" id="Phobius"/>
    </source>
</evidence>
<dbReference type="PROSITE" id="PS00107">
    <property type="entry name" value="PROTEIN_KINASE_ATP"/>
    <property type="match status" value="1"/>
</dbReference>
<protein>
    <recommendedName>
        <fullName evidence="8">Protein kinase domain-containing protein</fullName>
    </recommendedName>
</protein>
<reference evidence="9 10" key="1">
    <citation type="submission" date="2020-08" db="EMBL/GenBank/DDBJ databases">
        <title>Sequencing the genomes of 1000 actinobacteria strains.</title>
        <authorList>
            <person name="Klenk H.-P."/>
        </authorList>
    </citation>
    <scope>NUCLEOTIDE SEQUENCE [LARGE SCALE GENOMIC DNA]</scope>
    <source>
        <strain evidence="9 10">DSM 44598</strain>
    </source>
</reference>
<keyword evidence="1" id="KW-0808">Transferase</keyword>
<evidence type="ECO:0000313" key="10">
    <source>
        <dbReference type="Proteomes" id="UP000579647"/>
    </source>
</evidence>
<dbReference type="SUPFAM" id="SSF56112">
    <property type="entry name" value="Protein kinase-like (PK-like)"/>
    <property type="match status" value="1"/>
</dbReference>